<name>A0ABW3ACU0_9ACTN</name>
<evidence type="ECO:0000313" key="3">
    <source>
        <dbReference type="Proteomes" id="UP001597053"/>
    </source>
</evidence>
<feature type="non-terminal residue" evidence="2">
    <location>
        <position position="146"/>
    </location>
</feature>
<keyword evidence="1" id="KW-0472">Membrane</keyword>
<reference evidence="3" key="1">
    <citation type="journal article" date="2019" name="Int. J. Syst. Evol. Microbiol.">
        <title>The Global Catalogue of Microorganisms (GCM) 10K type strain sequencing project: providing services to taxonomists for standard genome sequencing and annotation.</title>
        <authorList>
            <consortium name="The Broad Institute Genomics Platform"/>
            <consortium name="The Broad Institute Genome Sequencing Center for Infectious Disease"/>
            <person name="Wu L."/>
            <person name="Ma J."/>
        </authorList>
    </citation>
    <scope>NUCLEOTIDE SEQUENCE [LARGE SCALE GENOMIC DNA]</scope>
    <source>
        <strain evidence="3">JCM 32148</strain>
    </source>
</reference>
<keyword evidence="3" id="KW-1185">Reference proteome</keyword>
<evidence type="ECO:0000313" key="2">
    <source>
        <dbReference type="EMBL" id="MFD0788429.1"/>
    </source>
</evidence>
<evidence type="ECO:0008006" key="4">
    <source>
        <dbReference type="Google" id="ProtNLM"/>
    </source>
</evidence>
<gene>
    <name evidence="2" type="ORF">ACFQZ8_31330</name>
</gene>
<keyword evidence="1" id="KW-1133">Transmembrane helix</keyword>
<dbReference type="Proteomes" id="UP001597053">
    <property type="component" value="Unassembled WGS sequence"/>
</dbReference>
<feature type="transmembrane region" description="Helical" evidence="1">
    <location>
        <begin position="12"/>
        <end position="34"/>
    </location>
</feature>
<keyword evidence="1" id="KW-0812">Transmembrane</keyword>
<sequence length="146" mass="15817">MSIGAVVRRIRAYGGQFLLLGVLTLVITLLISGVPRITNRLTEQGLREHMAQQLPARRDITYTIGSDAGSSVPSNASAGQNRLDVLQEAMPDHVRPAVSERWYVADGPVGRLTGPDLKRNNLLVELGLRAMPAVPEAATIVDGRWP</sequence>
<evidence type="ECO:0000256" key="1">
    <source>
        <dbReference type="SAM" id="Phobius"/>
    </source>
</evidence>
<organism evidence="2 3">
    <name type="scientific">Micromonospora azadirachtae</name>
    <dbReference type="NCBI Taxonomy" id="1970735"/>
    <lineage>
        <taxon>Bacteria</taxon>
        <taxon>Bacillati</taxon>
        <taxon>Actinomycetota</taxon>
        <taxon>Actinomycetes</taxon>
        <taxon>Micromonosporales</taxon>
        <taxon>Micromonosporaceae</taxon>
        <taxon>Micromonospora</taxon>
    </lineage>
</organism>
<proteinExistence type="predicted"/>
<comment type="caution">
    <text evidence="2">The sequence shown here is derived from an EMBL/GenBank/DDBJ whole genome shotgun (WGS) entry which is preliminary data.</text>
</comment>
<dbReference type="EMBL" id="JBHTHM010002777">
    <property type="protein sequence ID" value="MFD0788429.1"/>
    <property type="molecule type" value="Genomic_DNA"/>
</dbReference>
<accession>A0ABW3ACU0</accession>
<protein>
    <recommendedName>
        <fullName evidence="4">ABC transporter permease</fullName>
    </recommendedName>
</protein>